<evidence type="ECO:0008006" key="3">
    <source>
        <dbReference type="Google" id="ProtNLM"/>
    </source>
</evidence>
<gene>
    <name evidence="1" type="ORF">Thpro_020671</name>
</gene>
<name>A0A1A6C8T0_9GAMM</name>
<dbReference type="AlphaFoldDB" id="A0A1A6C8T0"/>
<evidence type="ECO:0000313" key="1">
    <source>
        <dbReference type="EMBL" id="OBS10955.1"/>
    </source>
</evidence>
<sequence>MGGGLPLLAMVQRHAYALKLTDKQASEIAVWRNQHLKTSVETRRALRQNFMKLRQAALEGQDKVSMDAIAARIDQGRAKLLSMRIEQITLLKRVLTPEQWKQATEWAKRFEHRKMERFKGMHRPMMG</sequence>
<dbReference type="STRING" id="160660.BJI67_08680"/>
<comment type="caution">
    <text evidence="1">The sequence shown here is derived from an EMBL/GenBank/DDBJ whole genome shotgun (WGS) entry which is preliminary data.</text>
</comment>
<organism evidence="1 2">
    <name type="scientific">Acidihalobacter prosperus</name>
    <dbReference type="NCBI Taxonomy" id="160660"/>
    <lineage>
        <taxon>Bacteria</taxon>
        <taxon>Pseudomonadati</taxon>
        <taxon>Pseudomonadota</taxon>
        <taxon>Gammaproteobacteria</taxon>
        <taxon>Chromatiales</taxon>
        <taxon>Ectothiorhodospiraceae</taxon>
        <taxon>Acidihalobacter</taxon>
    </lineage>
</organism>
<keyword evidence="2" id="KW-1185">Reference proteome</keyword>
<protein>
    <recommendedName>
        <fullName evidence="3">Zinc resistance-associated protein</fullName>
    </recommendedName>
</protein>
<reference evidence="1 2" key="1">
    <citation type="journal article" date="2014" name="Genome Announc.">
        <title>Draft Genome Sequence of the Iron-Oxidizing, Acidophilic, and Halotolerant 'Thiobacillus prosperus' Type Strain DSM 5130.</title>
        <authorList>
            <person name="Ossandon F.J."/>
            <person name="Cardenas J.P."/>
            <person name="Corbett M."/>
            <person name="Quatrini R."/>
            <person name="Holmes D.S."/>
            <person name="Watkin E."/>
        </authorList>
    </citation>
    <scope>NUCLEOTIDE SEQUENCE [LARGE SCALE GENOMIC DNA]</scope>
    <source>
        <strain evidence="1 2">DSM 5130</strain>
    </source>
</reference>
<dbReference type="EMBL" id="JQSG02000001">
    <property type="protein sequence ID" value="OBS10955.1"/>
    <property type="molecule type" value="Genomic_DNA"/>
</dbReference>
<evidence type="ECO:0000313" key="2">
    <source>
        <dbReference type="Proteomes" id="UP000029273"/>
    </source>
</evidence>
<dbReference type="Proteomes" id="UP000029273">
    <property type="component" value="Unassembled WGS sequence"/>
</dbReference>
<proteinExistence type="predicted"/>
<dbReference type="Gene3D" id="1.20.120.1490">
    <property type="match status" value="1"/>
</dbReference>
<accession>A0A1A6C8T0</accession>